<dbReference type="Gene3D" id="3.40.50.150">
    <property type="entry name" value="Vaccinia Virus protein VP39"/>
    <property type="match status" value="1"/>
</dbReference>
<dbReference type="SUPFAM" id="SSF53335">
    <property type="entry name" value="S-adenosyl-L-methionine-dependent methyltransferases"/>
    <property type="match status" value="1"/>
</dbReference>
<proteinExistence type="inferred from homology"/>
<dbReference type="GO" id="GO:0001734">
    <property type="term" value="F:mRNA m(6)A methyltransferase activity"/>
    <property type="evidence" value="ECO:0007669"/>
    <property type="project" value="UniProtKB-EC"/>
</dbReference>
<dbReference type="EC" id="2.1.1.348" evidence="2"/>
<evidence type="ECO:0000256" key="3">
    <source>
        <dbReference type="ARBA" id="ARBA00012166"/>
    </source>
</evidence>
<comment type="catalytic activity">
    <reaction evidence="12">
        <text>adenosine in U6 snRNA + S-adenosyl-L-methionine = N(6)-methyladenosine in U6 snRNA + S-adenosyl-L-homocysteine + H(+)</text>
        <dbReference type="Rhea" id="RHEA:52808"/>
        <dbReference type="Rhea" id="RHEA-COMP:13573"/>
        <dbReference type="Rhea" id="RHEA-COMP:13574"/>
        <dbReference type="ChEBI" id="CHEBI:15378"/>
        <dbReference type="ChEBI" id="CHEBI:57856"/>
        <dbReference type="ChEBI" id="CHEBI:59789"/>
        <dbReference type="ChEBI" id="CHEBI:74411"/>
        <dbReference type="ChEBI" id="CHEBI:74449"/>
        <dbReference type="EC" id="2.1.1.346"/>
    </reaction>
    <physiologicalReaction direction="left-to-right" evidence="12">
        <dbReference type="Rhea" id="RHEA:52809"/>
    </physiologicalReaction>
</comment>
<keyword evidence="11" id="KW-0131">Cell cycle</keyword>
<organism evidence="17 18">
    <name type="scientific">Caenorhabditis briggsae</name>
    <dbReference type="NCBI Taxonomy" id="6238"/>
    <lineage>
        <taxon>Eukaryota</taxon>
        <taxon>Metazoa</taxon>
        <taxon>Ecdysozoa</taxon>
        <taxon>Nematoda</taxon>
        <taxon>Chromadorea</taxon>
        <taxon>Rhabditida</taxon>
        <taxon>Rhabditina</taxon>
        <taxon>Rhabditomorpha</taxon>
        <taxon>Rhabditoidea</taxon>
        <taxon>Rhabditidae</taxon>
        <taxon>Peloderinae</taxon>
        <taxon>Caenorhabditis</taxon>
    </lineage>
</organism>
<accession>A0AAE9DDP5</accession>
<dbReference type="Pfam" id="PF05971">
    <property type="entry name" value="Methyltransf_10"/>
    <property type="match status" value="1"/>
</dbReference>
<evidence type="ECO:0000256" key="9">
    <source>
        <dbReference type="ARBA" id="ARBA00022776"/>
    </source>
</evidence>
<evidence type="ECO:0000256" key="12">
    <source>
        <dbReference type="ARBA" id="ARBA00050157"/>
    </source>
</evidence>
<evidence type="ECO:0000256" key="7">
    <source>
        <dbReference type="ARBA" id="ARBA00022679"/>
    </source>
</evidence>
<keyword evidence="6" id="KW-0132">Cell division</keyword>
<sequence>MAQGNEMHPRNPYRDKPPDFKALAIEYPEFRKFCQYVSNGKVTLDFRKDAAVRCLTQTLLKKDFSLNVNLPAGHLVPRVPQKLNYCLLIDDILQANSITSNVVGIDIGTGTSCIHALIGARHFGWKFVATDGDENSVQVAHENVARNEMGDSICVVHVNPAVKTVLMDVINSMPDSEFSFCMCNPPFFEKSDKEERFCEEPSLSNETYSNNFDFDMRSAPHSETIASSAELYVEGGEVAFVNRIIDDSVCLRDRIKFYTTMIGRKSSLKPLLQRLERFGENVKFLVHPLNQGKTKRWMLAWTFAKEMTLNTALKNSSISFQCPKPGLVKLMQEISRLGGRWSQEQPSVLVAEFKSVTWTNQRARRKANALLFENSAKRARWNTSSVACEAMMESFKTSDPAAVETSSQAYFPLPSGVTPRPIVKLRIQVDPDDKCDTLSFELISGAKQHLHQIRNIGYSTHKVSERLFDKTEMKCNEKTDKMQLIKILLQCPSRPQPMTALIACLIIDQEFKDPKSIDQVMARLQITKQWVTLRGLLNYVRSNQMDSLIRSFPFLWFRVYENALFELNGGPIMNPDWSYEQCVMLRDWTLWAMSSNVEGGRLPNIARYLRELNCPVSASILAVLSSWTIEKMDDVDNTKLDESRDLGLGWNLEGDVASANSINA</sequence>
<evidence type="ECO:0000256" key="11">
    <source>
        <dbReference type="ARBA" id="ARBA00023306"/>
    </source>
</evidence>
<evidence type="ECO:0000256" key="8">
    <source>
        <dbReference type="ARBA" id="ARBA00022691"/>
    </source>
</evidence>
<dbReference type="GO" id="GO:0051301">
    <property type="term" value="P:cell division"/>
    <property type="evidence" value="ECO:0007669"/>
    <property type="project" value="UniProtKB-KW"/>
</dbReference>
<evidence type="ECO:0000256" key="5">
    <source>
        <dbReference type="ARBA" id="ARBA00022603"/>
    </source>
</evidence>
<comment type="similarity">
    <text evidence="1">Belongs to the methyltransferase superfamily. METTL16/RlmF family.</text>
</comment>
<name>A0AAE9DDP5_CAEBR</name>
<dbReference type="PANTHER" id="PTHR13393:SF0">
    <property type="entry name" value="RNA N6-ADENOSINE-METHYLTRANSFERASE METTL16"/>
    <property type="match status" value="1"/>
</dbReference>
<reference evidence="17 18" key="1">
    <citation type="submission" date="2022-05" db="EMBL/GenBank/DDBJ databases">
        <title>Chromosome-level reference genomes for two strains of Caenorhabditis briggsae: an improved platform for comparative genomics.</title>
        <authorList>
            <person name="Stevens L."/>
            <person name="Andersen E.C."/>
        </authorList>
    </citation>
    <scope>NUCLEOTIDE SEQUENCE [LARGE SCALE GENOMIC DNA]</scope>
    <source>
        <strain evidence="17">QX1410_ONT</strain>
        <tissue evidence="17">Whole-organism</tissue>
    </source>
</reference>
<dbReference type="PANTHER" id="PTHR13393">
    <property type="entry name" value="SAM-DEPENDENT METHYLTRANSFERASE"/>
    <property type="match status" value="1"/>
</dbReference>
<evidence type="ECO:0000256" key="1">
    <source>
        <dbReference type="ARBA" id="ARBA00005878"/>
    </source>
</evidence>
<keyword evidence="10" id="KW-0469">Meiosis</keyword>
<evidence type="ECO:0000256" key="13">
    <source>
        <dbReference type="ARBA" id="ARBA00051695"/>
    </source>
</evidence>
<comment type="catalytic activity">
    <reaction evidence="13">
        <text>an adenosine in mRNA + S-adenosyl-L-methionine = an N(6)-methyladenosine in mRNA + S-adenosyl-L-homocysteine + H(+)</text>
        <dbReference type="Rhea" id="RHEA:55584"/>
        <dbReference type="Rhea" id="RHEA-COMP:12414"/>
        <dbReference type="Rhea" id="RHEA-COMP:12417"/>
        <dbReference type="ChEBI" id="CHEBI:15378"/>
        <dbReference type="ChEBI" id="CHEBI:57856"/>
        <dbReference type="ChEBI" id="CHEBI:59789"/>
        <dbReference type="ChEBI" id="CHEBI:74411"/>
        <dbReference type="ChEBI" id="CHEBI:74449"/>
        <dbReference type="EC" id="2.1.1.348"/>
    </reaction>
    <physiologicalReaction direction="left-to-right" evidence="13">
        <dbReference type="Rhea" id="RHEA:55585"/>
    </physiologicalReaction>
</comment>
<dbReference type="EC" id="2.1.1.346" evidence="3"/>
<dbReference type="EMBL" id="CP090893">
    <property type="protein sequence ID" value="ULU01673.1"/>
    <property type="molecule type" value="Genomic_DNA"/>
</dbReference>
<dbReference type="InterPro" id="IPR029063">
    <property type="entry name" value="SAM-dependent_MTases_sf"/>
</dbReference>
<dbReference type="AlphaFoldDB" id="A0AAE9DDP5"/>
<dbReference type="GO" id="GO:0051321">
    <property type="term" value="P:meiotic cell cycle"/>
    <property type="evidence" value="ECO:0007669"/>
    <property type="project" value="UniProtKB-KW"/>
</dbReference>
<dbReference type="InterPro" id="IPR010286">
    <property type="entry name" value="METTL16/RlmF"/>
</dbReference>
<protein>
    <recommendedName>
        <fullName evidence="4">U6 small nuclear RNA (adenine-(43)-N(6))-methyltransferase</fullName>
        <ecNumber evidence="3">2.1.1.346</ecNumber>
        <ecNumber evidence="2">2.1.1.348</ecNumber>
    </recommendedName>
    <alternativeName>
        <fullName evidence="16">N(6)-adenosine-methyltransferase mett-10</fullName>
    </alternativeName>
</protein>
<evidence type="ECO:0000256" key="14">
    <source>
        <dbReference type="ARBA" id="ARBA00053215"/>
    </source>
</evidence>
<evidence type="ECO:0000256" key="4">
    <source>
        <dbReference type="ARBA" id="ARBA00016119"/>
    </source>
</evidence>
<keyword evidence="5" id="KW-0489">Methyltransferase</keyword>
<evidence type="ECO:0000256" key="6">
    <source>
        <dbReference type="ARBA" id="ARBA00022618"/>
    </source>
</evidence>
<evidence type="ECO:0000313" key="17">
    <source>
        <dbReference type="EMBL" id="ULU01673.1"/>
    </source>
</evidence>
<comment type="subunit">
    <text evidence="15">Self-associates. Interacts with dlc-1; the interaction is direct, and is required for nuclear localization of mett-10.</text>
</comment>
<gene>
    <name evidence="17" type="ORF">L3Y34_001757</name>
</gene>
<evidence type="ECO:0000313" key="18">
    <source>
        <dbReference type="Proteomes" id="UP000827892"/>
    </source>
</evidence>
<keyword evidence="9" id="KW-0498">Mitosis</keyword>
<evidence type="ECO:0000256" key="16">
    <source>
        <dbReference type="ARBA" id="ARBA00080601"/>
    </source>
</evidence>
<dbReference type="GO" id="GO:0032259">
    <property type="term" value="P:methylation"/>
    <property type="evidence" value="ECO:0007669"/>
    <property type="project" value="UniProtKB-KW"/>
</dbReference>
<evidence type="ECO:0000256" key="15">
    <source>
        <dbReference type="ARBA" id="ARBA00063626"/>
    </source>
</evidence>
<keyword evidence="8" id="KW-0949">S-adenosyl-L-methionine</keyword>
<evidence type="ECO:0000256" key="2">
    <source>
        <dbReference type="ARBA" id="ARBA00012160"/>
    </source>
</evidence>
<evidence type="ECO:0000256" key="10">
    <source>
        <dbReference type="ARBA" id="ARBA00023254"/>
    </source>
</evidence>
<comment type="function">
    <text evidence="14">RNA N6-methyltransferase that methylates adenosine residues at the N(6) position of a subset of RNAs and is involved in S-adenosyl-L-methionine homeostasis by regulating splicing of S-adenosylmethionine synthase transcripts (sams-3, sams-4 and sams-5). Able to N6-methylate a subset of mRNAs containing the 5'UACAGAAAC-3' nonamer sequence. Plays a key role in S-adenosyl-L-methionine homeostasis: under rich-diet conditions, catalyzes N6-methylation of S-adenosylmethionine synthase mRNAs (sams-3, sams-4 and sams-5), directly inhibiting splicing and protein production of S-adenosylmethionine synthase. In addition to mRNAs, also able to mediate N6-methylation of U6 small nuclear RNA (U6 snRNA). Required for gamete production, inhibiting germ cell proliferative fate and ensuring germ cell meiotic development. Also promotes progression of the mitotic cell cycle in those germ cells that continue to proliferate. Plays a role in the development of the vulva, somatic gonad and embryo.</text>
</comment>
<keyword evidence="7" id="KW-0808">Transferase</keyword>
<dbReference type="Proteomes" id="UP000827892">
    <property type="component" value="Chromosome III"/>
</dbReference>
<dbReference type="FunFam" id="3.40.50.150:FF:000388">
    <property type="entry name" value="U6 small nuclear RNA (adenine-(43)-N(6))-methyltransferase"/>
    <property type="match status" value="1"/>
</dbReference>
<dbReference type="GO" id="GO:0120048">
    <property type="term" value="F:U6 snRNA (adenine-(43)-N(6))-methyltransferase activity"/>
    <property type="evidence" value="ECO:0007669"/>
    <property type="project" value="UniProtKB-EC"/>
</dbReference>